<keyword evidence="4" id="KW-1185">Reference proteome</keyword>
<reference evidence="3 4" key="1">
    <citation type="submission" date="2014-02" db="EMBL/GenBank/DDBJ databases">
        <title>Draft genome sequence of Lysinibacillus sinduriensis JCM 15800.</title>
        <authorList>
            <person name="Zhang F."/>
            <person name="Wang G."/>
            <person name="Zhang L."/>
        </authorList>
    </citation>
    <scope>NUCLEOTIDE SEQUENCE [LARGE SCALE GENOMIC DNA]</scope>
    <source>
        <strain evidence="3 4">JCM 15800</strain>
    </source>
</reference>
<feature type="transmembrane region" description="Helical" evidence="1">
    <location>
        <begin position="7"/>
        <end position="26"/>
    </location>
</feature>
<proteinExistence type="predicted"/>
<dbReference type="Proteomes" id="UP000030408">
    <property type="component" value="Unassembled WGS sequence"/>
</dbReference>
<gene>
    <name evidence="3" type="ORF">CD33_18785</name>
</gene>
<dbReference type="STRING" id="1384057.CD33_18785"/>
<keyword evidence="1" id="KW-1133">Transmembrane helix</keyword>
<keyword evidence="1" id="KW-0812">Transmembrane</keyword>
<organism evidence="3 4">
    <name type="scientific">Ureibacillus sinduriensis BLB-1 = JCM 15800</name>
    <dbReference type="NCBI Taxonomy" id="1384057"/>
    <lineage>
        <taxon>Bacteria</taxon>
        <taxon>Bacillati</taxon>
        <taxon>Bacillota</taxon>
        <taxon>Bacilli</taxon>
        <taxon>Bacillales</taxon>
        <taxon>Caryophanaceae</taxon>
        <taxon>Ureibacillus</taxon>
    </lineage>
</organism>
<dbReference type="Gene3D" id="3.10.350.10">
    <property type="entry name" value="LysM domain"/>
    <property type="match status" value="1"/>
</dbReference>
<protein>
    <recommendedName>
        <fullName evidence="2">LysM domain-containing protein</fullName>
    </recommendedName>
</protein>
<keyword evidence="1" id="KW-0472">Membrane</keyword>
<evidence type="ECO:0000313" key="4">
    <source>
        <dbReference type="Proteomes" id="UP000030408"/>
    </source>
</evidence>
<dbReference type="Pfam" id="PF01476">
    <property type="entry name" value="LysM"/>
    <property type="match status" value="1"/>
</dbReference>
<dbReference type="AlphaFoldDB" id="A0A0A3HS56"/>
<evidence type="ECO:0000256" key="1">
    <source>
        <dbReference type="SAM" id="Phobius"/>
    </source>
</evidence>
<evidence type="ECO:0000313" key="3">
    <source>
        <dbReference type="EMBL" id="KGR74045.1"/>
    </source>
</evidence>
<dbReference type="RefSeq" id="WP_036203382.1">
    <property type="nucleotide sequence ID" value="NZ_AVCY01000001.1"/>
</dbReference>
<dbReference type="InterPro" id="IPR018392">
    <property type="entry name" value="LysM"/>
</dbReference>
<dbReference type="eggNOG" id="COG1388">
    <property type="taxonomic scope" value="Bacteria"/>
</dbReference>
<dbReference type="OrthoDB" id="2679564at2"/>
<feature type="domain" description="LysM" evidence="2">
    <location>
        <begin position="38"/>
        <end position="85"/>
    </location>
</feature>
<name>A0A0A3HS56_9BACL</name>
<evidence type="ECO:0000259" key="2">
    <source>
        <dbReference type="Pfam" id="PF01476"/>
    </source>
</evidence>
<accession>A0A0A3HS56</accession>
<sequence>MKWLEKNTYIVVLFIAFLVMGAFLLITDNGKTTYEQIEIQHGDTLWTLAETYRGKMPIQEWIQQVKAENGISDEHIVAGHALTVPVNSHSIYIAKIKSEEDLHSVEVAVKNQ</sequence>
<dbReference type="InterPro" id="IPR036779">
    <property type="entry name" value="LysM_dom_sf"/>
</dbReference>
<comment type="caution">
    <text evidence="3">The sequence shown here is derived from an EMBL/GenBank/DDBJ whole genome shotgun (WGS) entry which is preliminary data.</text>
</comment>
<dbReference type="EMBL" id="JPVO01000055">
    <property type="protein sequence ID" value="KGR74045.1"/>
    <property type="molecule type" value="Genomic_DNA"/>
</dbReference>